<evidence type="ECO:0000256" key="1">
    <source>
        <dbReference type="SAM" id="SignalP"/>
    </source>
</evidence>
<evidence type="ECO:0008006" key="4">
    <source>
        <dbReference type="Google" id="ProtNLM"/>
    </source>
</evidence>
<dbReference type="RefSeq" id="WP_380204925.1">
    <property type="nucleotide sequence ID" value="NZ_JBHTEK010000001.1"/>
</dbReference>
<evidence type="ECO:0000313" key="2">
    <source>
        <dbReference type="EMBL" id="MFC7669420.1"/>
    </source>
</evidence>
<gene>
    <name evidence="2" type="ORF">ACFQT0_20180</name>
</gene>
<evidence type="ECO:0000313" key="3">
    <source>
        <dbReference type="Proteomes" id="UP001596513"/>
    </source>
</evidence>
<comment type="caution">
    <text evidence="2">The sequence shown here is derived from an EMBL/GenBank/DDBJ whole genome shotgun (WGS) entry which is preliminary data.</text>
</comment>
<feature type="signal peptide" evidence="1">
    <location>
        <begin position="1"/>
        <end position="26"/>
    </location>
</feature>
<dbReference type="Proteomes" id="UP001596513">
    <property type="component" value="Unassembled WGS sequence"/>
</dbReference>
<keyword evidence="3" id="KW-1185">Reference proteome</keyword>
<name>A0ABW2U816_9BACT</name>
<dbReference type="EMBL" id="JBHTEK010000001">
    <property type="protein sequence ID" value="MFC7669420.1"/>
    <property type="molecule type" value="Genomic_DNA"/>
</dbReference>
<feature type="chain" id="PRO_5047226316" description="Lipoprotein" evidence="1">
    <location>
        <begin position="27"/>
        <end position="186"/>
    </location>
</feature>
<organism evidence="2 3">
    <name type="scientific">Hymenobacter humi</name>
    <dbReference type="NCBI Taxonomy" id="1411620"/>
    <lineage>
        <taxon>Bacteria</taxon>
        <taxon>Pseudomonadati</taxon>
        <taxon>Bacteroidota</taxon>
        <taxon>Cytophagia</taxon>
        <taxon>Cytophagales</taxon>
        <taxon>Hymenobacteraceae</taxon>
        <taxon>Hymenobacter</taxon>
    </lineage>
</organism>
<reference evidence="3" key="1">
    <citation type="journal article" date="2019" name="Int. J. Syst. Evol. Microbiol.">
        <title>The Global Catalogue of Microorganisms (GCM) 10K type strain sequencing project: providing services to taxonomists for standard genome sequencing and annotation.</title>
        <authorList>
            <consortium name="The Broad Institute Genomics Platform"/>
            <consortium name="The Broad Institute Genome Sequencing Center for Infectious Disease"/>
            <person name="Wu L."/>
            <person name="Ma J."/>
        </authorList>
    </citation>
    <scope>NUCLEOTIDE SEQUENCE [LARGE SCALE GENOMIC DNA]</scope>
    <source>
        <strain evidence="3">JCM 19635</strain>
    </source>
</reference>
<keyword evidence="1" id="KW-0732">Signal</keyword>
<proteinExistence type="predicted"/>
<sequence>MAHLLPFRFSTLLCLTLALLLSGCCANSVCDCQDEEADAIRLHFARGFSSTEADTVIIQRSPLPYQATNKFESVTLIRTAARFRDTIVINNNTPFAQAGTTKLNGYRYEVQYLVPKPKSKPVPTTVLVIDSVRLRGSLDGSGCCTCYTNTAKTVFALRARRNSTTPDSALVVDLKQAPRQSIELTK</sequence>
<accession>A0ABW2U816</accession>
<protein>
    <recommendedName>
        <fullName evidence="4">Lipoprotein</fullName>
    </recommendedName>
</protein>